<comment type="caution">
    <text evidence="3">The sequence shown here is derived from an EMBL/GenBank/DDBJ whole genome shotgun (WGS) entry which is preliminary data.</text>
</comment>
<organism evidence="3 4">
    <name type="scientific">Sabulicella glaciei</name>
    <dbReference type="NCBI Taxonomy" id="2984948"/>
    <lineage>
        <taxon>Bacteria</taxon>
        <taxon>Pseudomonadati</taxon>
        <taxon>Pseudomonadota</taxon>
        <taxon>Alphaproteobacteria</taxon>
        <taxon>Acetobacterales</taxon>
        <taxon>Acetobacteraceae</taxon>
        <taxon>Sabulicella</taxon>
    </lineage>
</organism>
<dbReference type="InterPro" id="IPR002347">
    <property type="entry name" value="SDR_fam"/>
</dbReference>
<dbReference type="CDD" id="cd05233">
    <property type="entry name" value="SDR_c"/>
    <property type="match status" value="1"/>
</dbReference>
<dbReference type="InterPro" id="IPR050259">
    <property type="entry name" value="SDR"/>
</dbReference>
<reference evidence="3 4" key="1">
    <citation type="submission" date="2022-10" db="EMBL/GenBank/DDBJ databases">
        <title>Roseococcus glaciei nov., sp. nov., isolated from glacier.</title>
        <authorList>
            <person name="Liu Q."/>
            <person name="Xin Y.-H."/>
        </authorList>
    </citation>
    <scope>NUCLEOTIDE SEQUENCE [LARGE SCALE GENOMIC DNA]</scope>
    <source>
        <strain evidence="3 4">MDT2-1-1</strain>
    </source>
</reference>
<dbReference type="SUPFAM" id="SSF51735">
    <property type="entry name" value="NAD(P)-binding Rossmann-fold domains"/>
    <property type="match status" value="1"/>
</dbReference>
<comment type="similarity">
    <text evidence="1 2">Belongs to the short-chain dehydrogenases/reductases (SDR) family.</text>
</comment>
<dbReference type="PRINTS" id="PR00081">
    <property type="entry name" value="GDHRDH"/>
</dbReference>
<dbReference type="Gene3D" id="3.40.50.720">
    <property type="entry name" value="NAD(P)-binding Rossmann-like Domain"/>
    <property type="match status" value="1"/>
</dbReference>
<evidence type="ECO:0000256" key="1">
    <source>
        <dbReference type="ARBA" id="ARBA00006484"/>
    </source>
</evidence>
<dbReference type="RefSeq" id="WP_301588701.1">
    <property type="nucleotide sequence ID" value="NZ_JAPFQI010000001.1"/>
</dbReference>
<dbReference type="InterPro" id="IPR020904">
    <property type="entry name" value="Sc_DH/Rdtase_CS"/>
</dbReference>
<evidence type="ECO:0000313" key="4">
    <source>
        <dbReference type="Proteomes" id="UP001526430"/>
    </source>
</evidence>
<accession>A0ABT3NRZ8</accession>
<dbReference type="PANTHER" id="PTHR42879:SF2">
    <property type="entry name" value="3-OXOACYL-[ACYL-CARRIER-PROTEIN] REDUCTASE FABG"/>
    <property type="match status" value="1"/>
</dbReference>
<dbReference type="PROSITE" id="PS00061">
    <property type="entry name" value="ADH_SHORT"/>
    <property type="match status" value="1"/>
</dbReference>
<dbReference type="Pfam" id="PF00106">
    <property type="entry name" value="adh_short"/>
    <property type="match status" value="1"/>
</dbReference>
<evidence type="ECO:0000313" key="3">
    <source>
        <dbReference type="EMBL" id="MCW8084917.1"/>
    </source>
</evidence>
<name>A0ABT3NRZ8_9PROT</name>
<dbReference type="EMBL" id="JAPFQI010000001">
    <property type="protein sequence ID" value="MCW8084917.1"/>
    <property type="molecule type" value="Genomic_DNA"/>
</dbReference>
<protein>
    <submittedName>
        <fullName evidence="3">SDR family oxidoreductase</fullName>
    </submittedName>
</protein>
<dbReference type="PANTHER" id="PTHR42879">
    <property type="entry name" value="3-OXOACYL-(ACYL-CARRIER-PROTEIN) REDUCTASE"/>
    <property type="match status" value="1"/>
</dbReference>
<dbReference type="InterPro" id="IPR036291">
    <property type="entry name" value="NAD(P)-bd_dom_sf"/>
</dbReference>
<keyword evidence="4" id="KW-1185">Reference proteome</keyword>
<dbReference type="Proteomes" id="UP001526430">
    <property type="component" value="Unassembled WGS sequence"/>
</dbReference>
<gene>
    <name evidence="3" type="ORF">OF850_04705</name>
</gene>
<proteinExistence type="inferred from homology"/>
<dbReference type="PRINTS" id="PR00080">
    <property type="entry name" value="SDRFAMILY"/>
</dbReference>
<evidence type="ECO:0000256" key="2">
    <source>
        <dbReference type="RuleBase" id="RU000363"/>
    </source>
</evidence>
<dbReference type="PROSITE" id="PS51257">
    <property type="entry name" value="PROKAR_LIPOPROTEIN"/>
    <property type="match status" value="1"/>
</dbReference>
<sequence length="240" mass="24165">MLRFDGQRALVSGGGTGIGLACARALTEAGAIVTVLGRREAPLRAAVEAGAAADFIPADARAPPSLPTVTILVNAAGTAVSAPFLKTDDEAFRAALEANLMSAVALTRALLPAMLEARQGRVVNVASTAALKGYAYVAPYVAAKHALLGFTRALGLEVASRGVTVNCVCPGFTETPLLEESVARIGATTGRDPAAARAALAMGNPQGRLFTSEEVAEAVLFLCAAPGVNGAALPVSGGEV</sequence>